<feature type="transmembrane region" description="Helical" evidence="1">
    <location>
        <begin position="244"/>
        <end position="263"/>
    </location>
</feature>
<keyword evidence="1" id="KW-0812">Transmembrane</keyword>
<dbReference type="Proteomes" id="UP000217343">
    <property type="component" value="Chromosome"/>
</dbReference>
<evidence type="ECO:0008006" key="5">
    <source>
        <dbReference type="Google" id="ProtNLM"/>
    </source>
</evidence>
<dbReference type="KEGG" id="mmas:MYMAC_003094"/>
<sequence>MALLAVMAPLLVACATTQAVPRSTSCEEGRLWACNEWGEQLLQDGDRSQAEAAFARACDGGSERGCLALGRLRMADGNLAAAEAPLVAVYETDSEEGALALADLYEARGGDAHAREAARLRWEAPALDKPPFDFAMQYRVGAWRPSAALELNIQPMAFLSRRLSIGSNLAYTSRGISEFNGFVGYQHYVNTWVVPYGRLMMGTATSDSRSPGFNVGAEVGTRLALSYLGHVNVGVGMSRASGNYLSVGVGLNGLFVLLALLHVR</sequence>
<dbReference type="SUPFAM" id="SSF81901">
    <property type="entry name" value="HCP-like"/>
    <property type="match status" value="1"/>
</dbReference>
<dbReference type="EMBL" id="CP022203">
    <property type="protein sequence ID" value="ATB47480.1"/>
    <property type="molecule type" value="Genomic_DNA"/>
</dbReference>
<accession>A0A250JV15</accession>
<dbReference type="Gene3D" id="1.25.40.10">
    <property type="entry name" value="Tetratricopeptide repeat domain"/>
    <property type="match status" value="1"/>
</dbReference>
<keyword evidence="2" id="KW-0732">Signal</keyword>
<evidence type="ECO:0000256" key="2">
    <source>
        <dbReference type="SAM" id="SignalP"/>
    </source>
</evidence>
<organism evidence="3 4">
    <name type="scientific">Corallococcus macrosporus DSM 14697</name>
    <dbReference type="NCBI Taxonomy" id="1189310"/>
    <lineage>
        <taxon>Bacteria</taxon>
        <taxon>Pseudomonadati</taxon>
        <taxon>Myxococcota</taxon>
        <taxon>Myxococcia</taxon>
        <taxon>Myxococcales</taxon>
        <taxon>Cystobacterineae</taxon>
        <taxon>Myxococcaceae</taxon>
        <taxon>Corallococcus</taxon>
    </lineage>
</organism>
<feature type="signal peptide" evidence="2">
    <location>
        <begin position="1"/>
        <end position="19"/>
    </location>
</feature>
<proteinExistence type="predicted"/>
<reference evidence="3 4" key="1">
    <citation type="submission" date="2017-06" db="EMBL/GenBank/DDBJ databases">
        <title>Sequencing and comparative analysis of myxobacterial genomes.</title>
        <authorList>
            <person name="Rupp O."/>
            <person name="Goesmann A."/>
            <person name="Sogaard-Andersen L."/>
        </authorList>
    </citation>
    <scope>NUCLEOTIDE SEQUENCE [LARGE SCALE GENOMIC DNA]</scope>
    <source>
        <strain evidence="3 4">DSM 14697</strain>
    </source>
</reference>
<evidence type="ECO:0000313" key="4">
    <source>
        <dbReference type="Proteomes" id="UP000217343"/>
    </source>
</evidence>
<evidence type="ECO:0000313" key="3">
    <source>
        <dbReference type="EMBL" id="ATB47480.1"/>
    </source>
</evidence>
<dbReference type="InterPro" id="IPR011990">
    <property type="entry name" value="TPR-like_helical_dom_sf"/>
</dbReference>
<feature type="chain" id="PRO_5013146078" description="Lipoprotein" evidence="2">
    <location>
        <begin position="20"/>
        <end position="264"/>
    </location>
</feature>
<evidence type="ECO:0000256" key="1">
    <source>
        <dbReference type="SAM" id="Phobius"/>
    </source>
</evidence>
<protein>
    <recommendedName>
        <fullName evidence="5">Lipoprotein</fullName>
    </recommendedName>
</protein>
<keyword evidence="1" id="KW-0472">Membrane</keyword>
<dbReference type="AlphaFoldDB" id="A0A250JV15"/>
<keyword evidence="1" id="KW-1133">Transmembrane helix</keyword>
<name>A0A250JV15_9BACT</name>
<keyword evidence="4" id="KW-1185">Reference proteome</keyword>
<gene>
    <name evidence="3" type="ORF">MYMAC_003094</name>
</gene>